<reference evidence="1 2" key="1">
    <citation type="journal article" date="2020" name="Genomics">
        <title>Complete, high-quality genomes from long-read metagenomic sequencing of two wolf lichen thalli reveals enigmatic genome architecture.</title>
        <authorList>
            <person name="McKenzie S.K."/>
            <person name="Walston R.F."/>
            <person name="Allen J.L."/>
        </authorList>
    </citation>
    <scope>NUCLEOTIDE SEQUENCE [LARGE SCALE GENOMIC DNA]</scope>
    <source>
        <strain evidence="1">WasteWater2</strain>
    </source>
</reference>
<dbReference type="RefSeq" id="XP_037161880.1">
    <property type="nucleotide sequence ID" value="XM_037311223.1"/>
</dbReference>
<gene>
    <name evidence="1" type="ORF">HO173_009332</name>
</gene>
<name>A0A8H6FPQ3_9LECA</name>
<proteinExistence type="predicted"/>
<dbReference type="Gene3D" id="3.40.50.970">
    <property type="match status" value="1"/>
</dbReference>
<organism evidence="1 2">
    <name type="scientific">Letharia columbiana</name>
    <dbReference type="NCBI Taxonomy" id="112416"/>
    <lineage>
        <taxon>Eukaryota</taxon>
        <taxon>Fungi</taxon>
        <taxon>Dikarya</taxon>
        <taxon>Ascomycota</taxon>
        <taxon>Pezizomycotina</taxon>
        <taxon>Lecanoromycetes</taxon>
        <taxon>OSLEUM clade</taxon>
        <taxon>Lecanoromycetidae</taxon>
        <taxon>Lecanorales</taxon>
        <taxon>Lecanorineae</taxon>
        <taxon>Parmeliaceae</taxon>
        <taxon>Letharia</taxon>
    </lineage>
</organism>
<evidence type="ECO:0000313" key="1">
    <source>
        <dbReference type="EMBL" id="KAF6232453.1"/>
    </source>
</evidence>
<protein>
    <submittedName>
        <fullName evidence="1">Uncharacterized protein</fullName>
    </submittedName>
</protein>
<sequence>MWKYGELLDAFEAGYKNKAYQVRTCKEWDDLLREKTLNEASCAQIIEIFLDESDAPEALKALGKMIDQKNAKK</sequence>
<dbReference type="GeneID" id="59290984"/>
<accession>A0A8H6FPQ3</accession>
<dbReference type="Proteomes" id="UP000578531">
    <property type="component" value="Unassembled WGS sequence"/>
</dbReference>
<comment type="caution">
    <text evidence="1">The sequence shown here is derived from an EMBL/GenBank/DDBJ whole genome shotgun (WGS) entry which is preliminary data.</text>
</comment>
<evidence type="ECO:0000313" key="2">
    <source>
        <dbReference type="Proteomes" id="UP000578531"/>
    </source>
</evidence>
<keyword evidence="2" id="KW-1185">Reference proteome</keyword>
<dbReference type="AlphaFoldDB" id="A0A8H6FPQ3"/>
<dbReference type="EMBL" id="JACCJC010000048">
    <property type="protein sequence ID" value="KAF6232453.1"/>
    <property type="molecule type" value="Genomic_DNA"/>
</dbReference>